<keyword evidence="2 6" id="KW-0238">DNA-binding</keyword>
<keyword evidence="7" id="KW-1185">Reference proteome</keyword>
<evidence type="ECO:0000259" key="5">
    <source>
        <dbReference type="PROSITE" id="PS50110"/>
    </source>
</evidence>
<evidence type="ECO:0000313" key="6">
    <source>
        <dbReference type="EMBL" id="RPJ67130.1"/>
    </source>
</evidence>
<evidence type="ECO:0000256" key="1">
    <source>
        <dbReference type="ARBA" id="ARBA00022553"/>
    </source>
</evidence>
<dbReference type="CDD" id="cd06170">
    <property type="entry name" value="LuxR_C_like"/>
    <property type="match status" value="1"/>
</dbReference>
<dbReference type="Pfam" id="PF00196">
    <property type="entry name" value="GerE"/>
    <property type="match status" value="1"/>
</dbReference>
<dbReference type="SUPFAM" id="SSF46894">
    <property type="entry name" value="C-terminal effector domain of the bipartite response regulators"/>
    <property type="match status" value="1"/>
</dbReference>
<reference evidence="6 7" key="1">
    <citation type="submission" date="2018-11" db="EMBL/GenBank/DDBJ databases">
        <authorList>
            <person name="Ye M.-Q."/>
            <person name="Du Z.-J."/>
        </authorList>
    </citation>
    <scope>NUCLEOTIDE SEQUENCE [LARGE SCALE GENOMIC DNA]</scope>
    <source>
        <strain evidence="6 7">U0105</strain>
    </source>
</reference>
<organism evidence="6 7">
    <name type="scientific">Alteromonas sediminis</name>
    <dbReference type="NCBI Taxonomy" id="2259342"/>
    <lineage>
        <taxon>Bacteria</taxon>
        <taxon>Pseudomonadati</taxon>
        <taxon>Pseudomonadota</taxon>
        <taxon>Gammaproteobacteria</taxon>
        <taxon>Alteromonadales</taxon>
        <taxon>Alteromonadaceae</taxon>
        <taxon>Alteromonas/Salinimonas group</taxon>
        <taxon>Alteromonas</taxon>
    </lineage>
</organism>
<dbReference type="PANTHER" id="PTHR45566:SF1">
    <property type="entry name" value="HTH-TYPE TRANSCRIPTIONAL REGULATOR YHJB-RELATED"/>
    <property type="match status" value="1"/>
</dbReference>
<dbReference type="InterPro" id="IPR016032">
    <property type="entry name" value="Sig_transdc_resp-reg_C-effctor"/>
</dbReference>
<dbReference type="Gene3D" id="3.40.50.2300">
    <property type="match status" value="1"/>
</dbReference>
<dbReference type="RefSeq" id="WP_124027034.1">
    <property type="nucleotide sequence ID" value="NZ_JBHRSN010000015.1"/>
</dbReference>
<evidence type="ECO:0000256" key="3">
    <source>
        <dbReference type="PROSITE-ProRule" id="PRU00169"/>
    </source>
</evidence>
<protein>
    <submittedName>
        <fullName evidence="6">DNA-binding response regulator</fullName>
    </submittedName>
</protein>
<dbReference type="SUPFAM" id="SSF52172">
    <property type="entry name" value="CheY-like"/>
    <property type="match status" value="1"/>
</dbReference>
<dbReference type="PANTHER" id="PTHR45566">
    <property type="entry name" value="HTH-TYPE TRANSCRIPTIONAL REGULATOR YHJB-RELATED"/>
    <property type="match status" value="1"/>
</dbReference>
<dbReference type="GO" id="GO:0003677">
    <property type="term" value="F:DNA binding"/>
    <property type="evidence" value="ECO:0007669"/>
    <property type="project" value="UniProtKB-KW"/>
</dbReference>
<evidence type="ECO:0000256" key="2">
    <source>
        <dbReference type="ARBA" id="ARBA00023125"/>
    </source>
</evidence>
<dbReference type="InterPro" id="IPR000792">
    <property type="entry name" value="Tscrpt_reg_LuxR_C"/>
</dbReference>
<dbReference type="GO" id="GO:0000160">
    <property type="term" value="P:phosphorelay signal transduction system"/>
    <property type="evidence" value="ECO:0007669"/>
    <property type="project" value="InterPro"/>
</dbReference>
<evidence type="ECO:0000259" key="4">
    <source>
        <dbReference type="PROSITE" id="PS50043"/>
    </source>
</evidence>
<proteinExistence type="predicted"/>
<feature type="domain" description="HTH luxR-type" evidence="4">
    <location>
        <begin position="148"/>
        <end position="213"/>
    </location>
</feature>
<dbReference type="InterPro" id="IPR011006">
    <property type="entry name" value="CheY-like_superfamily"/>
</dbReference>
<dbReference type="AlphaFoldDB" id="A0A3N5Y1P9"/>
<dbReference type="PRINTS" id="PR00038">
    <property type="entry name" value="HTHLUXR"/>
</dbReference>
<dbReference type="CDD" id="cd17535">
    <property type="entry name" value="REC_NarL-like"/>
    <property type="match status" value="1"/>
</dbReference>
<dbReference type="PROSITE" id="PS00622">
    <property type="entry name" value="HTH_LUXR_1"/>
    <property type="match status" value="1"/>
</dbReference>
<dbReference type="GO" id="GO:0006355">
    <property type="term" value="P:regulation of DNA-templated transcription"/>
    <property type="evidence" value="ECO:0007669"/>
    <property type="project" value="InterPro"/>
</dbReference>
<feature type="domain" description="Response regulatory" evidence="5">
    <location>
        <begin position="7"/>
        <end position="123"/>
    </location>
</feature>
<comment type="caution">
    <text evidence="6">The sequence shown here is derived from an EMBL/GenBank/DDBJ whole genome shotgun (WGS) entry which is preliminary data.</text>
</comment>
<name>A0A3N5Y1P9_9ALTE</name>
<dbReference type="Pfam" id="PF00072">
    <property type="entry name" value="Response_reg"/>
    <property type="match status" value="1"/>
</dbReference>
<sequence length="226" mass="24287">MNKSGTPILIVDDHPLFRSALCQALSDKVSGDFIQADTFDKAISILEQNNDIELVLLDLNLPGVVGLNGLVAIRAQFPGVLVAIVSANEAHKTVQGALALGACGYIPKSSSLETLHYAISQILDGEIWVPEELAESVEGDLDPQTAALAHNIAQLTPHQLQVLNYISAGLLNKQIAYELQISESTVKQHVSAVLRKLQVINRTQAGILFKQLMSAEQDADSDEVTA</sequence>
<dbReference type="OrthoDB" id="9814495at2"/>
<dbReference type="EMBL" id="RPOK01000002">
    <property type="protein sequence ID" value="RPJ67130.1"/>
    <property type="molecule type" value="Genomic_DNA"/>
</dbReference>
<dbReference type="InterPro" id="IPR051015">
    <property type="entry name" value="EvgA-like"/>
</dbReference>
<dbReference type="PROSITE" id="PS50110">
    <property type="entry name" value="RESPONSE_REGULATORY"/>
    <property type="match status" value="1"/>
</dbReference>
<keyword evidence="1 3" id="KW-0597">Phosphoprotein</keyword>
<evidence type="ECO:0000313" key="7">
    <source>
        <dbReference type="Proteomes" id="UP000275281"/>
    </source>
</evidence>
<dbReference type="SMART" id="SM00448">
    <property type="entry name" value="REC"/>
    <property type="match status" value="1"/>
</dbReference>
<dbReference type="Proteomes" id="UP000275281">
    <property type="component" value="Unassembled WGS sequence"/>
</dbReference>
<dbReference type="InterPro" id="IPR058245">
    <property type="entry name" value="NreC/VraR/RcsB-like_REC"/>
</dbReference>
<dbReference type="InterPro" id="IPR001789">
    <property type="entry name" value="Sig_transdc_resp-reg_receiver"/>
</dbReference>
<dbReference type="SMART" id="SM00421">
    <property type="entry name" value="HTH_LUXR"/>
    <property type="match status" value="1"/>
</dbReference>
<dbReference type="PROSITE" id="PS50043">
    <property type="entry name" value="HTH_LUXR_2"/>
    <property type="match status" value="1"/>
</dbReference>
<gene>
    <name evidence="6" type="ORF">DRW07_06210</name>
</gene>
<feature type="modified residue" description="4-aspartylphosphate" evidence="3">
    <location>
        <position position="58"/>
    </location>
</feature>
<accession>A0A3N5Y1P9</accession>